<feature type="domain" description="MsrB" evidence="7">
    <location>
        <begin position="9"/>
        <end position="132"/>
    </location>
</feature>
<accession>A0A9Q0MDM8</accession>
<comment type="cofactor">
    <cofactor evidence="6">
        <name>Zn(2+)</name>
        <dbReference type="ChEBI" id="CHEBI:29105"/>
    </cofactor>
    <text evidence="6">Binds 1 zinc ion per subunit.</text>
</comment>
<dbReference type="GO" id="GO:0005737">
    <property type="term" value="C:cytoplasm"/>
    <property type="evidence" value="ECO:0007669"/>
    <property type="project" value="TreeGrafter"/>
</dbReference>
<dbReference type="NCBIfam" id="TIGR00357">
    <property type="entry name" value="peptide-methionine (R)-S-oxide reductase MsrB"/>
    <property type="match status" value="1"/>
</dbReference>
<dbReference type="InterPro" id="IPR011057">
    <property type="entry name" value="Mss4-like_sf"/>
</dbReference>
<keyword evidence="9" id="KW-1185">Reference proteome</keyword>
<dbReference type="Gene3D" id="2.170.150.20">
    <property type="entry name" value="Peptide methionine sulfoxide reductase"/>
    <property type="match status" value="1"/>
</dbReference>
<proteinExistence type="inferred from homology"/>
<evidence type="ECO:0000256" key="6">
    <source>
        <dbReference type="RuleBase" id="RU365044"/>
    </source>
</evidence>
<protein>
    <recommendedName>
        <fullName evidence="6">Peptide-methionine (R)-S-oxide reductase</fullName>
        <ecNumber evidence="6">1.8.4.12</ecNumber>
    </recommendedName>
</protein>
<keyword evidence="2 6" id="KW-0479">Metal-binding</keyword>
<evidence type="ECO:0000256" key="2">
    <source>
        <dbReference type="ARBA" id="ARBA00022723"/>
    </source>
</evidence>
<dbReference type="GO" id="GO:0033743">
    <property type="term" value="F:peptide-methionine (R)-S-oxide reductase activity"/>
    <property type="evidence" value="ECO:0007669"/>
    <property type="project" value="UniProtKB-EC"/>
</dbReference>
<evidence type="ECO:0000256" key="1">
    <source>
        <dbReference type="ARBA" id="ARBA00007174"/>
    </source>
</evidence>
<sequence>MAEKFVVDQNELKRRLTPLQYSVTQEAYTEKPFSGKFENNFTTGTYSCVVCFEDLFSSDTKYDAGCGWPSFFDSLDKSKFNFKPCYKKAPRIRTEVTCAKCDAHLGHIFGDGPKPKGQRFCINSAALNFRIPNESSESDDSL</sequence>
<dbReference type="GO" id="GO:0030091">
    <property type="term" value="P:protein repair"/>
    <property type="evidence" value="ECO:0007669"/>
    <property type="project" value="InterPro"/>
</dbReference>
<reference evidence="8" key="1">
    <citation type="submission" date="2022-12" db="EMBL/GenBank/DDBJ databases">
        <title>Genome assemblies of Blomia tropicalis.</title>
        <authorList>
            <person name="Cui Y."/>
        </authorList>
    </citation>
    <scope>NUCLEOTIDE SEQUENCE</scope>
    <source>
        <tissue evidence="8">Adult mites</tissue>
    </source>
</reference>
<dbReference type="EMBL" id="JAPWDV010000001">
    <property type="protein sequence ID" value="KAJ6222552.1"/>
    <property type="molecule type" value="Genomic_DNA"/>
</dbReference>
<keyword evidence="3 6" id="KW-0862">Zinc</keyword>
<dbReference type="Proteomes" id="UP001142055">
    <property type="component" value="Chromosome 1"/>
</dbReference>
<evidence type="ECO:0000256" key="4">
    <source>
        <dbReference type="ARBA" id="ARBA00023002"/>
    </source>
</evidence>
<comment type="similarity">
    <text evidence="1 6">Belongs to the MsrB Met sulfoxide reductase family.</text>
</comment>
<name>A0A9Q0MDM8_BLOTA</name>
<dbReference type="FunFam" id="2.170.150.20:FF:000001">
    <property type="entry name" value="Peptide methionine sulfoxide reductase MsrB"/>
    <property type="match status" value="1"/>
</dbReference>
<dbReference type="GO" id="GO:0006979">
    <property type="term" value="P:response to oxidative stress"/>
    <property type="evidence" value="ECO:0007669"/>
    <property type="project" value="InterPro"/>
</dbReference>
<comment type="function">
    <text evidence="6">Methionine-sulfoxide reductase that specifically reduces methionine (R)-sulfoxide back to methionine. While in many cases methionine oxidation is the result of random oxidation following oxidative stress, methionine oxidation is also a post-translational modification that takes place on specific residues.</text>
</comment>
<dbReference type="EC" id="1.8.4.12" evidence="6"/>
<dbReference type="InterPro" id="IPR028427">
    <property type="entry name" value="Met_Sox_Rdtase_MsrB"/>
</dbReference>
<evidence type="ECO:0000256" key="5">
    <source>
        <dbReference type="ARBA" id="ARBA00048488"/>
    </source>
</evidence>
<dbReference type="Pfam" id="PF01641">
    <property type="entry name" value="SelR"/>
    <property type="match status" value="1"/>
</dbReference>
<dbReference type="PANTHER" id="PTHR10173:SF52">
    <property type="entry name" value="METHIONINE-R-SULFOXIDE REDUCTASE B1"/>
    <property type="match status" value="1"/>
</dbReference>
<evidence type="ECO:0000259" key="7">
    <source>
        <dbReference type="PROSITE" id="PS51790"/>
    </source>
</evidence>
<evidence type="ECO:0000256" key="3">
    <source>
        <dbReference type="ARBA" id="ARBA00022833"/>
    </source>
</evidence>
<dbReference type="GO" id="GO:0046872">
    <property type="term" value="F:metal ion binding"/>
    <property type="evidence" value="ECO:0007669"/>
    <property type="project" value="UniProtKB-KW"/>
</dbReference>
<dbReference type="SUPFAM" id="SSF51316">
    <property type="entry name" value="Mss4-like"/>
    <property type="match status" value="1"/>
</dbReference>
<dbReference type="PANTHER" id="PTHR10173">
    <property type="entry name" value="METHIONINE SULFOXIDE REDUCTASE"/>
    <property type="match status" value="1"/>
</dbReference>
<evidence type="ECO:0000313" key="8">
    <source>
        <dbReference type="EMBL" id="KAJ6222552.1"/>
    </source>
</evidence>
<dbReference type="InterPro" id="IPR002579">
    <property type="entry name" value="Met_Sox_Rdtase_MsrB_dom"/>
</dbReference>
<organism evidence="8 9">
    <name type="scientific">Blomia tropicalis</name>
    <name type="common">Mite</name>
    <dbReference type="NCBI Taxonomy" id="40697"/>
    <lineage>
        <taxon>Eukaryota</taxon>
        <taxon>Metazoa</taxon>
        <taxon>Ecdysozoa</taxon>
        <taxon>Arthropoda</taxon>
        <taxon>Chelicerata</taxon>
        <taxon>Arachnida</taxon>
        <taxon>Acari</taxon>
        <taxon>Acariformes</taxon>
        <taxon>Sarcoptiformes</taxon>
        <taxon>Astigmata</taxon>
        <taxon>Glycyphagoidea</taxon>
        <taxon>Echimyopodidae</taxon>
        <taxon>Blomia</taxon>
    </lineage>
</organism>
<dbReference type="OMA" id="AKTDAQW"/>
<dbReference type="PROSITE" id="PS51790">
    <property type="entry name" value="MSRB"/>
    <property type="match status" value="1"/>
</dbReference>
<gene>
    <name evidence="8" type="ORF">RDWZM_001097</name>
</gene>
<comment type="catalytic activity">
    <reaction evidence="5 6">
        <text>L-methionyl-[protein] + [thioredoxin]-disulfide + H2O = L-methionyl-(R)-S-oxide-[protein] + [thioredoxin]-dithiol</text>
        <dbReference type="Rhea" id="RHEA:24164"/>
        <dbReference type="Rhea" id="RHEA-COMP:10698"/>
        <dbReference type="Rhea" id="RHEA-COMP:10700"/>
        <dbReference type="Rhea" id="RHEA-COMP:12313"/>
        <dbReference type="Rhea" id="RHEA-COMP:12314"/>
        <dbReference type="ChEBI" id="CHEBI:15377"/>
        <dbReference type="ChEBI" id="CHEBI:16044"/>
        <dbReference type="ChEBI" id="CHEBI:29950"/>
        <dbReference type="ChEBI" id="CHEBI:45764"/>
        <dbReference type="ChEBI" id="CHEBI:50058"/>
        <dbReference type="EC" id="1.8.4.12"/>
    </reaction>
</comment>
<comment type="caution">
    <text evidence="8">The sequence shown here is derived from an EMBL/GenBank/DDBJ whole genome shotgun (WGS) entry which is preliminary data.</text>
</comment>
<keyword evidence="4 6" id="KW-0560">Oxidoreductase</keyword>
<dbReference type="AlphaFoldDB" id="A0A9Q0MDM8"/>
<evidence type="ECO:0000313" key="9">
    <source>
        <dbReference type="Proteomes" id="UP001142055"/>
    </source>
</evidence>